<evidence type="ECO:0000313" key="2">
    <source>
        <dbReference type="EMBL" id="KAB1159743.1"/>
    </source>
</evidence>
<accession>A0A7J5AS27</accession>
<proteinExistence type="predicted"/>
<feature type="transmembrane region" description="Helical" evidence="1">
    <location>
        <begin position="112"/>
        <end position="131"/>
    </location>
</feature>
<dbReference type="AlphaFoldDB" id="A0A7J5AS27"/>
<dbReference type="EMBL" id="WAAU01000008">
    <property type="protein sequence ID" value="KAB1159743.1"/>
    <property type="molecule type" value="Genomic_DNA"/>
</dbReference>
<keyword evidence="1" id="KW-0812">Transmembrane</keyword>
<dbReference type="Proteomes" id="UP000467305">
    <property type="component" value="Unassembled WGS sequence"/>
</dbReference>
<dbReference type="OrthoDB" id="762068at2"/>
<organism evidence="2 3">
    <name type="scientific">Tenacibaculum aiptasiae</name>
    <dbReference type="NCBI Taxonomy" id="426481"/>
    <lineage>
        <taxon>Bacteria</taxon>
        <taxon>Pseudomonadati</taxon>
        <taxon>Bacteroidota</taxon>
        <taxon>Flavobacteriia</taxon>
        <taxon>Flavobacteriales</taxon>
        <taxon>Flavobacteriaceae</taxon>
        <taxon>Tenacibaculum</taxon>
    </lineage>
</organism>
<evidence type="ECO:0000256" key="1">
    <source>
        <dbReference type="SAM" id="Phobius"/>
    </source>
</evidence>
<reference evidence="2 3" key="1">
    <citation type="submission" date="2019-09" db="EMBL/GenBank/DDBJ databases">
        <authorList>
            <person name="Cao W.R."/>
        </authorList>
    </citation>
    <scope>NUCLEOTIDE SEQUENCE [LARGE SCALE GENOMIC DNA]</scope>
    <source>
        <strain evidence="3">a4</strain>
    </source>
</reference>
<sequence length="240" mass="28431">MKEKKQYQKGFCIICKNKTVSFEKGVICSLTNLLPDFDKECNKFEVDKKRITEKTDEFKKGIKLKYTKLENKKFWTDPDTSFYIERFSLKNNNRNLSKGGVNMKFYRNKFSILNHSLVFIGIFLMIVYGNIKHNHGWDLQSFNMIFLIVFSLIGIIYISYNYFNDEDYVISIHENYINLNGEKIYWNCILDYVIIEGKNEDKVILCTSLDGIKKIDMKRFDNSAFEIASIIEKNIKYFTT</sequence>
<keyword evidence="1" id="KW-1133">Transmembrane helix</keyword>
<feature type="transmembrane region" description="Helical" evidence="1">
    <location>
        <begin position="143"/>
        <end position="163"/>
    </location>
</feature>
<evidence type="ECO:0000313" key="3">
    <source>
        <dbReference type="Proteomes" id="UP000467305"/>
    </source>
</evidence>
<dbReference type="RefSeq" id="WP_150898989.1">
    <property type="nucleotide sequence ID" value="NZ_WAAU01000008.1"/>
</dbReference>
<comment type="caution">
    <text evidence="2">The sequence shown here is derived from an EMBL/GenBank/DDBJ whole genome shotgun (WGS) entry which is preliminary data.</text>
</comment>
<protein>
    <submittedName>
        <fullName evidence="2">Uncharacterized protein</fullName>
    </submittedName>
</protein>
<keyword evidence="3" id="KW-1185">Reference proteome</keyword>
<name>A0A7J5AS27_9FLAO</name>
<keyword evidence="1" id="KW-0472">Membrane</keyword>
<gene>
    <name evidence="2" type="ORF">F7018_05385</name>
</gene>